<evidence type="ECO:0000313" key="3">
    <source>
        <dbReference type="Proteomes" id="UP000264353"/>
    </source>
</evidence>
<gene>
    <name evidence="2" type="ORF">BRARA_J00597</name>
</gene>
<accession>A0A397XIK5</accession>
<evidence type="ECO:0000256" key="1">
    <source>
        <dbReference type="SAM" id="Phobius"/>
    </source>
</evidence>
<protein>
    <submittedName>
        <fullName evidence="2">Uncharacterized protein</fullName>
    </submittedName>
</protein>
<dbReference type="Proteomes" id="UP000264353">
    <property type="component" value="Chromosome A10"/>
</dbReference>
<evidence type="ECO:0000313" key="2">
    <source>
        <dbReference type="EMBL" id="RID40561.1"/>
    </source>
</evidence>
<dbReference type="AlphaFoldDB" id="A0A397XIK5"/>
<reference evidence="2 3" key="1">
    <citation type="submission" date="2018-06" db="EMBL/GenBank/DDBJ databases">
        <title>WGS assembly of Brassica rapa FPsc.</title>
        <authorList>
            <person name="Bowman J."/>
            <person name="Kohchi T."/>
            <person name="Yamato K."/>
            <person name="Jenkins J."/>
            <person name="Shu S."/>
            <person name="Ishizaki K."/>
            <person name="Yamaoka S."/>
            <person name="Nishihama R."/>
            <person name="Nakamura Y."/>
            <person name="Berger F."/>
            <person name="Adam C."/>
            <person name="Aki S."/>
            <person name="Althoff F."/>
            <person name="Araki T."/>
            <person name="Arteaga-Vazquez M."/>
            <person name="Balasubrmanian S."/>
            <person name="Bauer D."/>
            <person name="Boehm C."/>
            <person name="Briginshaw L."/>
            <person name="Caballero-Perez J."/>
            <person name="Catarino B."/>
            <person name="Chen F."/>
            <person name="Chiyoda S."/>
            <person name="Chovatia M."/>
            <person name="Davies K."/>
            <person name="Delmans M."/>
            <person name="Demura T."/>
            <person name="Dierschke T."/>
            <person name="Dolan L."/>
            <person name="Dorantes-Acosta A."/>
            <person name="Eklund D."/>
            <person name="Florent S."/>
            <person name="Flores-Sandoval E."/>
            <person name="Fujiyama A."/>
            <person name="Fukuzawa H."/>
            <person name="Galik B."/>
            <person name="Grimanelli D."/>
            <person name="Grimwood J."/>
            <person name="Grossniklaus U."/>
            <person name="Hamada T."/>
            <person name="Haseloff J."/>
            <person name="Hetherington A."/>
            <person name="Higo A."/>
            <person name="Hirakawa Y."/>
            <person name="Hundley H."/>
            <person name="Ikeda Y."/>
            <person name="Inoue K."/>
            <person name="Inoue S."/>
            <person name="Ishida S."/>
            <person name="Jia Q."/>
            <person name="Kakita M."/>
            <person name="Kanazawa T."/>
            <person name="Kawai Y."/>
            <person name="Kawashima T."/>
            <person name="Kennedy M."/>
            <person name="Kinose K."/>
            <person name="Kinoshita T."/>
            <person name="Kohara Y."/>
            <person name="Koide E."/>
            <person name="Komatsu K."/>
            <person name="Kopischke S."/>
            <person name="Kubo M."/>
            <person name="Kyozuka J."/>
            <person name="Lagercrantz U."/>
            <person name="Lin S."/>
            <person name="Lindquist E."/>
            <person name="Lipzen A."/>
            <person name="Lu C."/>
            <person name="Luna E."/>
            <person name="Martienssen R."/>
            <person name="Minamino N."/>
            <person name="Mizutani M."/>
            <person name="Mizutani M."/>
            <person name="Mochizuki N."/>
            <person name="Monte I."/>
            <person name="Mosher R."/>
            <person name="Nagasaki H."/>
            <person name="Nakagami H."/>
            <person name="Naramoto S."/>
            <person name="Nishitani K."/>
            <person name="Ohtani M."/>
            <person name="Okamoto T."/>
            <person name="Okumura M."/>
            <person name="Phillips J."/>
            <person name="Pollak B."/>
            <person name="Reinders A."/>
            <person name="Roevekamp M."/>
            <person name="Sano R."/>
            <person name="Sawa S."/>
            <person name="Schmid M."/>
            <person name="Shirakawa M."/>
            <person name="Solano R."/>
            <person name="Spunde A."/>
            <person name="Suetsugu N."/>
            <person name="Sugano S."/>
            <person name="Sugiyama A."/>
            <person name="Sun R."/>
            <person name="Suzuki Y."/>
            <person name="Takenaka M."/>
            <person name="Takezawa D."/>
            <person name="Tomogane H."/>
            <person name="Tsuzuki M."/>
            <person name="Ueda T."/>
            <person name="Umeda M."/>
            <person name="Ward J."/>
            <person name="Watanabe Y."/>
            <person name="Yazaki K."/>
            <person name="Yokoyama R."/>
            <person name="Yoshitake Y."/>
            <person name="Yotsui I."/>
            <person name="Zachgo S."/>
            <person name="Schmutz J."/>
        </authorList>
    </citation>
    <scope>NUCLEOTIDE SEQUENCE [LARGE SCALE GENOMIC DNA]</scope>
    <source>
        <strain evidence="3">cv. B-3</strain>
    </source>
</reference>
<dbReference type="EMBL" id="CM010637">
    <property type="protein sequence ID" value="RID40561.1"/>
    <property type="molecule type" value="Genomic_DNA"/>
</dbReference>
<proteinExistence type="predicted"/>
<name>A0A397XIK5_BRACM</name>
<feature type="transmembrane region" description="Helical" evidence="1">
    <location>
        <begin position="36"/>
        <end position="66"/>
    </location>
</feature>
<organism evidence="2 3">
    <name type="scientific">Brassica campestris</name>
    <name type="common">Field mustard</name>
    <dbReference type="NCBI Taxonomy" id="3711"/>
    <lineage>
        <taxon>Eukaryota</taxon>
        <taxon>Viridiplantae</taxon>
        <taxon>Streptophyta</taxon>
        <taxon>Embryophyta</taxon>
        <taxon>Tracheophyta</taxon>
        <taxon>Spermatophyta</taxon>
        <taxon>Magnoliopsida</taxon>
        <taxon>eudicotyledons</taxon>
        <taxon>Gunneridae</taxon>
        <taxon>Pentapetalae</taxon>
        <taxon>rosids</taxon>
        <taxon>malvids</taxon>
        <taxon>Brassicales</taxon>
        <taxon>Brassicaceae</taxon>
        <taxon>Brassiceae</taxon>
        <taxon>Brassica</taxon>
    </lineage>
</organism>
<keyword evidence="1" id="KW-1133">Transmembrane helix</keyword>
<sequence length="102" mass="11899">MSTPRAWEAWPDHVLLLKIKLHSLLKKRKKLNHTQYLIILSTMSALVGFDSHCTSMLCLCSAFYLIGKILNLLIRMVLIRFICLNILYLMLVNLDLVYCILY</sequence>
<keyword evidence="1" id="KW-0812">Transmembrane</keyword>
<keyword evidence="1" id="KW-0472">Membrane</keyword>
<feature type="transmembrane region" description="Helical" evidence="1">
    <location>
        <begin position="78"/>
        <end position="101"/>
    </location>
</feature>